<comment type="caution">
    <text evidence="5">The sequence shown here is derived from an EMBL/GenBank/DDBJ whole genome shotgun (WGS) entry which is preliminary data.</text>
</comment>
<evidence type="ECO:0000256" key="1">
    <source>
        <dbReference type="ARBA" id="ARBA00022670"/>
    </source>
</evidence>
<organism evidence="5 6">
    <name type="scientific">Candidatus Gemmiger avicola</name>
    <dbReference type="NCBI Taxonomy" id="2838605"/>
    <lineage>
        <taxon>Bacteria</taxon>
        <taxon>Bacillati</taxon>
        <taxon>Bacillota</taxon>
        <taxon>Clostridia</taxon>
        <taxon>Eubacteriales</taxon>
        <taxon>Gemmiger</taxon>
    </lineage>
</organism>
<evidence type="ECO:0000313" key="5">
    <source>
        <dbReference type="EMBL" id="HJB42967.1"/>
    </source>
</evidence>
<dbReference type="Pfam" id="PF16325">
    <property type="entry name" value="Peptidase_U32_C"/>
    <property type="match status" value="1"/>
</dbReference>
<proteinExistence type="inferred from homology"/>
<dbReference type="Pfam" id="PF01136">
    <property type="entry name" value="Peptidase_U32"/>
    <property type="match status" value="1"/>
</dbReference>
<dbReference type="AlphaFoldDB" id="A0A9D2M808"/>
<dbReference type="PROSITE" id="PS01276">
    <property type="entry name" value="PEPTIDASE_U32"/>
    <property type="match status" value="1"/>
</dbReference>
<gene>
    <name evidence="5" type="ORF">H9945_10775</name>
</gene>
<dbReference type="EMBL" id="DWYG01000183">
    <property type="protein sequence ID" value="HJB42967.1"/>
    <property type="molecule type" value="Genomic_DNA"/>
</dbReference>
<reference evidence="5" key="2">
    <citation type="submission" date="2021-04" db="EMBL/GenBank/DDBJ databases">
        <authorList>
            <person name="Gilroy R."/>
        </authorList>
    </citation>
    <scope>NUCLEOTIDE SEQUENCE</scope>
    <source>
        <strain evidence="5">ChiBcec8-13705</strain>
    </source>
</reference>
<evidence type="ECO:0000313" key="6">
    <source>
        <dbReference type="Proteomes" id="UP000886803"/>
    </source>
</evidence>
<dbReference type="Gene3D" id="2.40.30.10">
    <property type="entry name" value="Translation factors"/>
    <property type="match status" value="1"/>
</dbReference>
<dbReference type="Proteomes" id="UP000886803">
    <property type="component" value="Unassembled WGS sequence"/>
</dbReference>
<evidence type="ECO:0000256" key="3">
    <source>
        <dbReference type="ARBA" id="ARBA00038374"/>
    </source>
</evidence>
<accession>A0A9D2M808</accession>
<feature type="domain" description="Peptidase family U32 C-terminal" evidence="4">
    <location>
        <begin position="323"/>
        <end position="403"/>
    </location>
</feature>
<dbReference type="InterPro" id="IPR051454">
    <property type="entry name" value="RNA/ubiquinone_mod_enzymes"/>
</dbReference>
<dbReference type="PANTHER" id="PTHR30217">
    <property type="entry name" value="PEPTIDASE U32 FAMILY"/>
    <property type="match status" value="1"/>
</dbReference>
<protein>
    <submittedName>
        <fullName evidence="5">U32 family peptidase</fullName>
    </submittedName>
</protein>
<dbReference type="InterPro" id="IPR032525">
    <property type="entry name" value="Peptidase_U32_C"/>
</dbReference>
<dbReference type="InterPro" id="IPR001539">
    <property type="entry name" value="Peptidase_U32"/>
</dbReference>
<evidence type="ECO:0000256" key="2">
    <source>
        <dbReference type="ARBA" id="ARBA00022801"/>
    </source>
</evidence>
<keyword evidence="1" id="KW-0645">Protease</keyword>
<reference evidence="5" key="1">
    <citation type="journal article" date="2021" name="PeerJ">
        <title>Extensive microbial diversity within the chicken gut microbiome revealed by metagenomics and culture.</title>
        <authorList>
            <person name="Gilroy R."/>
            <person name="Ravi A."/>
            <person name="Getino M."/>
            <person name="Pursley I."/>
            <person name="Horton D.L."/>
            <person name="Alikhan N.F."/>
            <person name="Baker D."/>
            <person name="Gharbi K."/>
            <person name="Hall N."/>
            <person name="Watson M."/>
            <person name="Adriaenssens E.M."/>
            <person name="Foster-Nyarko E."/>
            <person name="Jarju S."/>
            <person name="Secka A."/>
            <person name="Antonio M."/>
            <person name="Oren A."/>
            <person name="Chaudhuri R.R."/>
            <person name="La Ragione R."/>
            <person name="Hildebrand F."/>
            <person name="Pallen M.J."/>
        </authorList>
    </citation>
    <scope>NUCLEOTIDE SEQUENCE</scope>
    <source>
        <strain evidence="5">ChiBcec8-13705</strain>
    </source>
</reference>
<comment type="similarity">
    <text evidence="3">Belongs to the peptidase U32 family.</text>
</comment>
<name>A0A9D2M808_9FIRM</name>
<dbReference type="GO" id="GO:0008233">
    <property type="term" value="F:peptidase activity"/>
    <property type="evidence" value="ECO:0007669"/>
    <property type="project" value="UniProtKB-KW"/>
</dbReference>
<keyword evidence="2" id="KW-0378">Hydrolase</keyword>
<dbReference type="GO" id="GO:0006508">
    <property type="term" value="P:proteolysis"/>
    <property type="evidence" value="ECO:0007669"/>
    <property type="project" value="UniProtKB-KW"/>
</dbReference>
<sequence>MLQQPELLAPAGSLETLKYAVLYGADAVYCALPQFGMRAAPPNLTDAELQEACIFAHARGRRVYLTLNTLPTNEELAALPEAIEKAAAAGIDAFIIADLGVLRLAQKYAPGVEIHFSTQAGIANYAAATAAYELGVKRVVLARELSLPEIATIRDNTPPELEIEAFVHGAMCMSVSGRCLLSSYMTGRSGNRGECAQPCRWKYALVEERRPGQYMEIGENEDGSYILNANDLCTAPFIDLICQAGVDSLKIEGRAKTFYYVASVTSAYRRALDAYLANPNADPFELPGDVIDELNRTSHRHYSPGFYFGKEQALQTPSHSYLREWEFLGTVDSWENGAARCTQRGKFSLGDTIEALQPDGTTRTWAPAWLRDADGLAIDSTPHPMMSYTMDCPEALMPYSLLRKRSGGEEGGN</sequence>
<evidence type="ECO:0000259" key="4">
    <source>
        <dbReference type="Pfam" id="PF16325"/>
    </source>
</evidence>
<dbReference type="PANTHER" id="PTHR30217:SF6">
    <property type="entry name" value="TRNA HYDROXYLATION PROTEIN P"/>
    <property type="match status" value="1"/>
</dbReference>